<evidence type="ECO:0008006" key="3">
    <source>
        <dbReference type="Google" id="ProtNLM"/>
    </source>
</evidence>
<gene>
    <name evidence="1" type="ORF">MGAL_10B009340</name>
</gene>
<dbReference type="OrthoDB" id="2126411at2759"/>
<name>A0A8B6F3H7_MYTGA</name>
<keyword evidence="2" id="KW-1185">Reference proteome</keyword>
<dbReference type="Pfam" id="PF24569">
    <property type="entry name" value="CFAP161"/>
    <property type="match status" value="1"/>
</dbReference>
<sequence>MSVRTYNPSVRVGNWNEDIQLEEDTLKDFLERREKGELLYQKRSQLQQTLFDRLQLSISRDGLVHFGDKVNLRCPGARDKTKFFAHVEPRADCQLAVSPAIQKILEAKKIEGPCNTAGSKELGANLRNTFVITSADGTPCGQPLRYGQKFFLCTLDNEGGSLFLSSDRATTGKSAPRSRHQDVTYVPEPSFLTEFQILHFNPQLRLEYEGIAVPANTKIIFNHKYTNQNLAVEEDFCMRTPFGTREYEISCNTFLDSHRADKEVNHWMIMMGVPGDEIYPVINNEATQSTTAS</sequence>
<dbReference type="InterPro" id="IPR055325">
    <property type="entry name" value="CF161"/>
</dbReference>
<organism evidence="1 2">
    <name type="scientific">Mytilus galloprovincialis</name>
    <name type="common">Mediterranean mussel</name>
    <dbReference type="NCBI Taxonomy" id="29158"/>
    <lineage>
        <taxon>Eukaryota</taxon>
        <taxon>Metazoa</taxon>
        <taxon>Spiralia</taxon>
        <taxon>Lophotrochozoa</taxon>
        <taxon>Mollusca</taxon>
        <taxon>Bivalvia</taxon>
        <taxon>Autobranchia</taxon>
        <taxon>Pteriomorphia</taxon>
        <taxon>Mytilida</taxon>
        <taxon>Mytiloidea</taxon>
        <taxon>Mytilidae</taxon>
        <taxon>Mytilinae</taxon>
        <taxon>Mytilus</taxon>
    </lineage>
</organism>
<reference evidence="1" key="1">
    <citation type="submission" date="2018-11" db="EMBL/GenBank/DDBJ databases">
        <authorList>
            <person name="Alioto T."/>
            <person name="Alioto T."/>
        </authorList>
    </citation>
    <scope>NUCLEOTIDE SEQUENCE</scope>
</reference>
<dbReference type="PANTHER" id="PTHR24274">
    <property type="entry name" value="CILIA- AND FLAGELLA-ASSOCIATED PROTEIN 161"/>
    <property type="match status" value="1"/>
</dbReference>
<proteinExistence type="predicted"/>
<dbReference type="AlphaFoldDB" id="A0A8B6F3H7"/>
<dbReference type="Proteomes" id="UP000596742">
    <property type="component" value="Unassembled WGS sequence"/>
</dbReference>
<accession>A0A8B6F3H7</accession>
<evidence type="ECO:0000313" key="1">
    <source>
        <dbReference type="EMBL" id="VDI44032.1"/>
    </source>
</evidence>
<dbReference type="PANTHER" id="PTHR24274:SF1">
    <property type="entry name" value="CILIA- AND FLAGELLA-ASSOCIATED PROTEIN 161"/>
    <property type="match status" value="1"/>
</dbReference>
<comment type="caution">
    <text evidence="1">The sequence shown here is derived from an EMBL/GenBank/DDBJ whole genome shotgun (WGS) entry which is preliminary data.</text>
</comment>
<protein>
    <recommendedName>
        <fullName evidence="3">Cilia- and flagella-associated protein 161</fullName>
    </recommendedName>
</protein>
<dbReference type="Gene3D" id="2.80.10.50">
    <property type="match status" value="1"/>
</dbReference>
<evidence type="ECO:0000313" key="2">
    <source>
        <dbReference type="Proteomes" id="UP000596742"/>
    </source>
</evidence>
<dbReference type="GO" id="GO:0060271">
    <property type="term" value="P:cilium assembly"/>
    <property type="evidence" value="ECO:0007669"/>
    <property type="project" value="TreeGrafter"/>
</dbReference>
<dbReference type="EMBL" id="UYJE01006214">
    <property type="protein sequence ID" value="VDI44032.1"/>
    <property type="molecule type" value="Genomic_DNA"/>
</dbReference>
<dbReference type="GO" id="GO:0031514">
    <property type="term" value="C:motile cilium"/>
    <property type="evidence" value="ECO:0007669"/>
    <property type="project" value="TreeGrafter"/>
</dbReference>